<accession>A0A5S4WXF7</accession>
<keyword evidence="2" id="KW-0067">ATP-binding</keyword>
<name>A0A5S4WXF7_9BRAD</name>
<keyword evidence="3" id="KW-1185">Reference proteome</keyword>
<protein>
    <submittedName>
        <fullName evidence="2">ATP-binding protein</fullName>
    </submittedName>
</protein>
<feature type="domain" description="Schlafen AlbA-2" evidence="1">
    <location>
        <begin position="59"/>
        <end position="178"/>
    </location>
</feature>
<gene>
    <name evidence="2" type="ORF">FXB38_07545</name>
</gene>
<dbReference type="Gene3D" id="3.30.950.30">
    <property type="entry name" value="Schlafen, AAA domain"/>
    <property type="match status" value="1"/>
</dbReference>
<dbReference type="Proteomes" id="UP000324853">
    <property type="component" value="Unassembled WGS sequence"/>
</dbReference>
<dbReference type="InterPro" id="IPR038461">
    <property type="entry name" value="Schlafen_AlbA_2_dom_sf"/>
</dbReference>
<dbReference type="GO" id="GO:0005524">
    <property type="term" value="F:ATP binding"/>
    <property type="evidence" value="ECO:0007669"/>
    <property type="project" value="UniProtKB-KW"/>
</dbReference>
<reference evidence="2 3" key="1">
    <citation type="submission" date="2019-08" db="EMBL/GenBank/DDBJ databases">
        <title>Bradyrhizobium hipponensis sp. nov., a rhizobium isolated from a Lupinus angustifolius root nodule in Tunisia.</title>
        <authorList>
            <person name="Off K."/>
            <person name="Rejili M."/>
            <person name="Mars M."/>
            <person name="Brachmann A."/>
            <person name="Marin M."/>
        </authorList>
    </citation>
    <scope>NUCLEOTIDE SEQUENCE [LARGE SCALE GENOMIC DNA]</scope>
    <source>
        <strain evidence="2 3">CTAW11</strain>
    </source>
</reference>
<keyword evidence="2" id="KW-0547">Nucleotide-binding</keyword>
<sequence length="354" mass="40052">MRRDLTTPIHQFNGILQGKDGTTLTGMMLLANLSIHEAIMLTLNTEAELIALHTGIVKESLHIEYKASDSIDKRSEPRKLEMARDISAFANADGGQIIYGMKENKDHEPDGLDAGLDPREYPEIWFEQVLQQHVTPLLTSVKPRHIPLSNGRIAVAIDIPPSNGDPHQVDGRYYRRHNFNRLIMEHYEVRDMFRRATNPDLTIEFFFDKMKKQQALQHTPNAEDHGPVGMTPVISNRSNAPAMYAVSIIFIDAGLTVLTTEYEKLGVTRFNGHQVVPYRLRFYPNKSMPIFKEQPTLMPALGIIVPLNMINRPNDYLIGFEVRAPGCHTEGSNYVIVEFGRQLAIVTEPNKGRS</sequence>
<evidence type="ECO:0000313" key="2">
    <source>
        <dbReference type="EMBL" id="TYL86324.1"/>
    </source>
</evidence>
<comment type="caution">
    <text evidence="2">The sequence shown here is derived from an EMBL/GenBank/DDBJ whole genome shotgun (WGS) entry which is preliminary data.</text>
</comment>
<dbReference type="Pfam" id="PF04326">
    <property type="entry name" value="SLFN_AlbA_2"/>
    <property type="match status" value="1"/>
</dbReference>
<dbReference type="AlphaFoldDB" id="A0A5S4WXF7"/>
<evidence type="ECO:0000313" key="3">
    <source>
        <dbReference type="Proteomes" id="UP000324853"/>
    </source>
</evidence>
<organism evidence="2 3">
    <name type="scientific">Bradyrhizobium cytisi</name>
    <dbReference type="NCBI Taxonomy" id="515489"/>
    <lineage>
        <taxon>Bacteria</taxon>
        <taxon>Pseudomonadati</taxon>
        <taxon>Pseudomonadota</taxon>
        <taxon>Alphaproteobacteria</taxon>
        <taxon>Hyphomicrobiales</taxon>
        <taxon>Nitrobacteraceae</taxon>
        <taxon>Bradyrhizobium</taxon>
    </lineage>
</organism>
<proteinExistence type="predicted"/>
<evidence type="ECO:0000259" key="1">
    <source>
        <dbReference type="Pfam" id="PF04326"/>
    </source>
</evidence>
<dbReference type="OrthoDB" id="9768354at2"/>
<dbReference type="InterPro" id="IPR007421">
    <property type="entry name" value="Schlafen_AlbA_2_dom"/>
</dbReference>
<dbReference type="EMBL" id="VSSR01000013">
    <property type="protein sequence ID" value="TYL86324.1"/>
    <property type="molecule type" value="Genomic_DNA"/>
</dbReference>